<organism evidence="1 2">
    <name type="scientific">Streptomyces marispadix</name>
    <dbReference type="NCBI Taxonomy" id="2922868"/>
    <lineage>
        <taxon>Bacteria</taxon>
        <taxon>Bacillati</taxon>
        <taxon>Actinomycetota</taxon>
        <taxon>Actinomycetes</taxon>
        <taxon>Kitasatosporales</taxon>
        <taxon>Streptomycetaceae</taxon>
        <taxon>Streptomyces</taxon>
    </lineage>
</organism>
<evidence type="ECO:0008006" key="3">
    <source>
        <dbReference type="Google" id="ProtNLM"/>
    </source>
</evidence>
<proteinExistence type="predicted"/>
<reference evidence="1" key="2">
    <citation type="journal article" date="2023" name="Int. J. Syst. Evol. Microbiol.">
        <title>Streptomyces marispadix sp. nov., isolated from marine beach sediment of the Northern Coast of Portugal.</title>
        <authorList>
            <person name="dos Santos J.D.N."/>
            <person name="Vitorino I.R."/>
            <person name="Kallscheuer N."/>
            <person name="Srivastava A."/>
            <person name="Krautwurst S."/>
            <person name="Marz M."/>
            <person name="Jogler C."/>
            <person name="Lobo Da Cunha A."/>
            <person name="Catita J."/>
            <person name="Goncalves H."/>
            <person name="Gonzalez I."/>
            <person name="Reyes F."/>
            <person name="Lage O.M."/>
        </authorList>
    </citation>
    <scope>NUCLEOTIDE SEQUENCE</scope>
    <source>
        <strain evidence="1">M600PL45_2</strain>
    </source>
</reference>
<name>A0ABS9T626_9ACTN</name>
<reference evidence="1" key="1">
    <citation type="submission" date="2022-03" db="EMBL/GenBank/DDBJ databases">
        <authorList>
            <person name="Santos J.D.N."/>
            <person name="Kallscheuer N."/>
            <person name="Jogler C."/>
            <person name="Lage O.M."/>
        </authorList>
    </citation>
    <scope>NUCLEOTIDE SEQUENCE</scope>
    <source>
        <strain evidence="1">M600PL45_2</strain>
    </source>
</reference>
<evidence type="ECO:0000313" key="1">
    <source>
        <dbReference type="EMBL" id="MCH6163969.1"/>
    </source>
</evidence>
<protein>
    <recommendedName>
        <fullName evidence="3">DUF4267 domain-containing protein</fullName>
    </recommendedName>
</protein>
<dbReference type="Proteomes" id="UP001166784">
    <property type="component" value="Unassembled WGS sequence"/>
</dbReference>
<dbReference type="EMBL" id="JAKWJU010000002">
    <property type="protein sequence ID" value="MCH6163969.1"/>
    <property type="molecule type" value="Genomic_DNA"/>
</dbReference>
<keyword evidence="2" id="KW-1185">Reference proteome</keyword>
<gene>
    <name evidence="1" type="ORF">MMA15_27280</name>
</gene>
<sequence>MHVRTLRCVGAATALYGLAVAARPELLARPSGLSGPGGEVEETTRISLRPLVWRDVADGAAMVLAPEGPALRTAALVRIASDLGDAVLLGATLPRHVRPMSVAVSLGWAALSAAALRAPSRTRH</sequence>
<comment type="caution">
    <text evidence="1">The sequence shown here is derived from an EMBL/GenBank/DDBJ whole genome shotgun (WGS) entry which is preliminary data.</text>
</comment>
<evidence type="ECO:0000313" key="2">
    <source>
        <dbReference type="Proteomes" id="UP001166784"/>
    </source>
</evidence>
<dbReference type="RefSeq" id="WP_241062822.1">
    <property type="nucleotide sequence ID" value="NZ_JAKWJU010000002.1"/>
</dbReference>
<accession>A0ABS9T626</accession>